<keyword evidence="1" id="KW-0862">Zinc</keyword>
<dbReference type="AlphaFoldDB" id="A0A401YKR6"/>
<organism evidence="3 4">
    <name type="scientific">Embleya hyalina</name>
    <dbReference type="NCBI Taxonomy" id="516124"/>
    <lineage>
        <taxon>Bacteria</taxon>
        <taxon>Bacillati</taxon>
        <taxon>Actinomycetota</taxon>
        <taxon>Actinomycetes</taxon>
        <taxon>Kitasatosporales</taxon>
        <taxon>Streptomycetaceae</taxon>
        <taxon>Embleya</taxon>
    </lineage>
</organism>
<keyword evidence="1" id="KW-0479">Metal-binding</keyword>
<evidence type="ECO:0000259" key="2">
    <source>
        <dbReference type="PROSITE" id="PS50966"/>
    </source>
</evidence>
<proteinExistence type="predicted"/>
<keyword evidence="4" id="KW-1185">Reference proteome</keyword>
<name>A0A401YKR6_9ACTN</name>
<accession>A0A401YKR6</accession>
<evidence type="ECO:0000313" key="3">
    <source>
        <dbReference type="EMBL" id="GCD95180.1"/>
    </source>
</evidence>
<feature type="domain" description="SWIM-type" evidence="2">
    <location>
        <begin position="58"/>
        <end position="95"/>
    </location>
</feature>
<dbReference type="Gene3D" id="1.25.40.10">
    <property type="entry name" value="Tetratricopeptide repeat domain"/>
    <property type="match status" value="1"/>
</dbReference>
<protein>
    <recommendedName>
        <fullName evidence="2">SWIM-type domain-containing protein</fullName>
    </recommendedName>
</protein>
<dbReference type="SUPFAM" id="SSF48452">
    <property type="entry name" value="TPR-like"/>
    <property type="match status" value="1"/>
</dbReference>
<keyword evidence="1" id="KW-0863">Zinc-finger</keyword>
<dbReference type="OrthoDB" id="3677745at2"/>
<dbReference type="Proteomes" id="UP000286931">
    <property type="component" value="Unassembled WGS sequence"/>
</dbReference>
<dbReference type="PROSITE" id="PS50966">
    <property type="entry name" value="ZF_SWIM"/>
    <property type="match status" value="1"/>
</dbReference>
<evidence type="ECO:0000313" key="4">
    <source>
        <dbReference type="Proteomes" id="UP000286931"/>
    </source>
</evidence>
<sequence>MENVPVPVPVPPFTAEDLLAAAGSKSYGRGEGYLDAVANLAEDDPGVVTAVVYGNDTYGVVLEYGADGLAGNCDCPYGDQGHFCKHCVAVGLTFLRSVENRPADEPGAHTFDLRAYLASLDPHELVDLLDEAAHNDPDLRRRLALRAARTDAGGGPDIAAIREHLGRSLRTYGYLDRHGAHTYAGAVADIAETLRELSDGGHHVAVVDLSGRALGLIGVALGDVDDSDGAITDEGEALVELHAEACAAAPTDPVELADWLLTFQLAGHDWPELRIRDYADPLGDTGIAHYATRLRAVREDRRLVRHLREDLAEVQEDTDALVDALRDDLTHGYAYLRIADVLTDAGRVDEALEWAERGFTEHPNESRLADYLTLRYDAAGRGEDASRVRWEQFRSQPSVAGHRQLLEAARATGAHDRYHTEALQLLRDAIAHPPTRVRATRVLIDILLADEQFDEAWTEAETLGATREQWLRLADGCRTTRPEAAVRTYMREAEALITTTGNNAYARAADLIARARDTSRAADCEQTWQERFTTLRTNHHRKRNLTAALTHRGLT</sequence>
<evidence type="ECO:0000256" key="1">
    <source>
        <dbReference type="PROSITE-ProRule" id="PRU00325"/>
    </source>
</evidence>
<comment type="caution">
    <text evidence="3">The sequence shown here is derived from an EMBL/GenBank/DDBJ whole genome shotgun (WGS) entry which is preliminary data.</text>
</comment>
<reference evidence="3 4" key="1">
    <citation type="submission" date="2018-12" db="EMBL/GenBank/DDBJ databases">
        <title>Draft genome sequence of Embleya hyalina NBRC 13850T.</title>
        <authorList>
            <person name="Komaki H."/>
            <person name="Hosoyama A."/>
            <person name="Kimura A."/>
            <person name="Ichikawa N."/>
            <person name="Tamura T."/>
        </authorList>
    </citation>
    <scope>NUCLEOTIDE SEQUENCE [LARGE SCALE GENOMIC DNA]</scope>
    <source>
        <strain evidence="3 4">NBRC 13850</strain>
    </source>
</reference>
<dbReference type="EMBL" id="BIFH01000017">
    <property type="protein sequence ID" value="GCD95180.1"/>
    <property type="molecule type" value="Genomic_DNA"/>
</dbReference>
<dbReference type="GO" id="GO:0008270">
    <property type="term" value="F:zinc ion binding"/>
    <property type="evidence" value="ECO:0007669"/>
    <property type="project" value="UniProtKB-KW"/>
</dbReference>
<dbReference type="InterPro" id="IPR007527">
    <property type="entry name" value="Znf_SWIM"/>
</dbReference>
<dbReference type="InterPro" id="IPR011990">
    <property type="entry name" value="TPR-like_helical_dom_sf"/>
</dbReference>
<gene>
    <name evidence="3" type="ORF">EHYA_02850</name>
</gene>
<dbReference type="RefSeq" id="WP_126637325.1">
    <property type="nucleotide sequence ID" value="NZ_BIFH01000017.1"/>
</dbReference>